<proteinExistence type="predicted"/>
<feature type="compositionally biased region" description="Basic and acidic residues" evidence="1">
    <location>
        <begin position="45"/>
        <end position="71"/>
    </location>
</feature>
<accession>A0A0J6Y1A7</accession>
<gene>
    <name evidence="2" type="ORF">CIRG_00530</name>
</gene>
<reference evidence="3" key="1">
    <citation type="journal article" date="2010" name="Genome Res.">
        <title>Population genomic sequencing of Coccidioides fungi reveals recent hybridization and transposon control.</title>
        <authorList>
            <person name="Neafsey D.E."/>
            <person name="Barker B.M."/>
            <person name="Sharpton T.J."/>
            <person name="Stajich J.E."/>
            <person name="Park D.J."/>
            <person name="Whiston E."/>
            <person name="Hung C.-Y."/>
            <person name="McMahan C."/>
            <person name="White J."/>
            <person name="Sykes S."/>
            <person name="Heiman D."/>
            <person name="Young S."/>
            <person name="Zeng Q."/>
            <person name="Abouelleil A."/>
            <person name="Aftuck L."/>
            <person name="Bessette D."/>
            <person name="Brown A."/>
            <person name="FitzGerald M."/>
            <person name="Lui A."/>
            <person name="Macdonald J.P."/>
            <person name="Priest M."/>
            <person name="Orbach M.J."/>
            <person name="Galgiani J.N."/>
            <person name="Kirkland T.N."/>
            <person name="Cole G.T."/>
            <person name="Birren B.W."/>
            <person name="Henn M.R."/>
            <person name="Taylor J.W."/>
            <person name="Rounsley S.D."/>
        </authorList>
    </citation>
    <scope>NUCLEOTIDE SEQUENCE [LARGE SCALE GENOMIC DNA]</scope>
    <source>
        <strain evidence="3">RMSCC 2394</strain>
    </source>
</reference>
<dbReference type="EMBL" id="DS028093">
    <property type="protein sequence ID" value="KMP00388.1"/>
    <property type="molecule type" value="Genomic_DNA"/>
</dbReference>
<protein>
    <submittedName>
        <fullName evidence="2">Uncharacterized protein</fullName>
    </submittedName>
</protein>
<sequence length="224" mass="25005">MDLGWNFGGCFWKIKGEDGIQERWTEEIKKRKKKSEEEGEEDGKEAEKKLEDDTKPDRRRGGMRPWDKDGVKAPFRPAEAQAGPASITPRVSPSGQSAGTCCALVIYRRDSPAAASLIVKWLEWPFHRCFVAVTPLQKTYIHSSPCTTIMLSCAEAQKEAAQLWATTCLCPSLVFTGQLALPKNAQLPHCRREVKTKLLTAFLFPSDGFSRSSTWVRVPIGFSA</sequence>
<dbReference type="Proteomes" id="UP000054565">
    <property type="component" value="Unassembled WGS sequence"/>
</dbReference>
<feature type="region of interest" description="Disordered" evidence="1">
    <location>
        <begin position="28"/>
        <end position="93"/>
    </location>
</feature>
<evidence type="ECO:0000256" key="1">
    <source>
        <dbReference type="SAM" id="MobiDB-lite"/>
    </source>
</evidence>
<evidence type="ECO:0000313" key="3">
    <source>
        <dbReference type="Proteomes" id="UP000054565"/>
    </source>
</evidence>
<evidence type="ECO:0000313" key="2">
    <source>
        <dbReference type="EMBL" id="KMP00388.1"/>
    </source>
</evidence>
<name>A0A0J6Y1A7_COCIT</name>
<organism evidence="2 3">
    <name type="scientific">Coccidioides immitis RMSCC 2394</name>
    <dbReference type="NCBI Taxonomy" id="404692"/>
    <lineage>
        <taxon>Eukaryota</taxon>
        <taxon>Fungi</taxon>
        <taxon>Dikarya</taxon>
        <taxon>Ascomycota</taxon>
        <taxon>Pezizomycotina</taxon>
        <taxon>Eurotiomycetes</taxon>
        <taxon>Eurotiomycetidae</taxon>
        <taxon>Onygenales</taxon>
        <taxon>Onygenaceae</taxon>
        <taxon>Coccidioides</taxon>
    </lineage>
</organism>
<dbReference type="AlphaFoldDB" id="A0A0J6Y1A7"/>